<comment type="caution">
    <text evidence="2">The sequence shown here is derived from an EMBL/GenBank/DDBJ whole genome shotgun (WGS) entry which is preliminary data.</text>
</comment>
<dbReference type="InterPro" id="IPR053151">
    <property type="entry name" value="RNase_H-like"/>
</dbReference>
<dbReference type="InterPro" id="IPR044730">
    <property type="entry name" value="RNase_H-like_dom_plant"/>
</dbReference>
<dbReference type="SUPFAM" id="SSF53098">
    <property type="entry name" value="Ribonuclease H-like"/>
    <property type="match status" value="1"/>
</dbReference>
<reference evidence="2 3" key="1">
    <citation type="journal article" date="2023" name="Plants (Basel)">
        <title>Bridging the Gap: Combining Genomics and Transcriptomics Approaches to Understand Stylosanthes scabra, an Orphan Legume from the Brazilian Caatinga.</title>
        <authorList>
            <person name="Ferreira-Neto J.R.C."/>
            <person name="da Silva M.D."/>
            <person name="Binneck E."/>
            <person name="de Melo N.F."/>
            <person name="da Silva R.H."/>
            <person name="de Melo A.L.T.M."/>
            <person name="Pandolfi V."/>
            <person name="Bustamante F.O."/>
            <person name="Brasileiro-Vidal A.C."/>
            <person name="Benko-Iseppon A.M."/>
        </authorList>
    </citation>
    <scope>NUCLEOTIDE SEQUENCE [LARGE SCALE GENOMIC DNA]</scope>
    <source>
        <tissue evidence="2">Leaves</tissue>
    </source>
</reference>
<evidence type="ECO:0000313" key="3">
    <source>
        <dbReference type="Proteomes" id="UP001341840"/>
    </source>
</evidence>
<dbReference type="Pfam" id="PF13456">
    <property type="entry name" value="RVT_3"/>
    <property type="match status" value="1"/>
</dbReference>
<dbReference type="InterPro" id="IPR002156">
    <property type="entry name" value="RNaseH_domain"/>
</dbReference>
<name>A0ABU6WLC9_9FABA</name>
<dbReference type="Proteomes" id="UP001341840">
    <property type="component" value="Unassembled WGS sequence"/>
</dbReference>
<organism evidence="2 3">
    <name type="scientific">Stylosanthes scabra</name>
    <dbReference type="NCBI Taxonomy" id="79078"/>
    <lineage>
        <taxon>Eukaryota</taxon>
        <taxon>Viridiplantae</taxon>
        <taxon>Streptophyta</taxon>
        <taxon>Embryophyta</taxon>
        <taxon>Tracheophyta</taxon>
        <taxon>Spermatophyta</taxon>
        <taxon>Magnoliopsida</taxon>
        <taxon>eudicotyledons</taxon>
        <taxon>Gunneridae</taxon>
        <taxon>Pentapetalae</taxon>
        <taxon>rosids</taxon>
        <taxon>fabids</taxon>
        <taxon>Fabales</taxon>
        <taxon>Fabaceae</taxon>
        <taxon>Papilionoideae</taxon>
        <taxon>50 kb inversion clade</taxon>
        <taxon>dalbergioids sensu lato</taxon>
        <taxon>Dalbergieae</taxon>
        <taxon>Pterocarpus clade</taxon>
        <taxon>Stylosanthes</taxon>
    </lineage>
</organism>
<dbReference type="PANTHER" id="PTHR47723:SF24">
    <property type="entry name" value="RNASE H TYPE-1 DOMAIN-CONTAINING PROTEIN"/>
    <property type="match status" value="1"/>
</dbReference>
<dbReference type="CDD" id="cd06222">
    <property type="entry name" value="RNase_H_like"/>
    <property type="match status" value="1"/>
</dbReference>
<evidence type="ECO:0000313" key="2">
    <source>
        <dbReference type="EMBL" id="MED6185375.1"/>
    </source>
</evidence>
<proteinExistence type="predicted"/>
<dbReference type="PANTHER" id="PTHR47723">
    <property type="entry name" value="OS05G0353850 PROTEIN"/>
    <property type="match status" value="1"/>
</dbReference>
<dbReference type="EMBL" id="JASCZI010181694">
    <property type="protein sequence ID" value="MED6185375.1"/>
    <property type="molecule type" value="Genomic_DNA"/>
</dbReference>
<sequence length="127" mass="14156">MKTAGAWPIRFPLQAHEAEALALYVGMNFAKDCCFTDIIVESDNLEVVNALKQRKCNDSCFGTFIADALSVSRNFRSLSFTHVRRTGNRVAHELAQLALTNPISMWMEDAPNHVLNLAYLDILAPSD</sequence>
<dbReference type="InterPro" id="IPR012337">
    <property type="entry name" value="RNaseH-like_sf"/>
</dbReference>
<gene>
    <name evidence="2" type="ORF">PIB30_056452</name>
</gene>
<feature type="domain" description="RNase H type-1" evidence="1">
    <location>
        <begin position="14"/>
        <end position="97"/>
    </location>
</feature>
<dbReference type="InterPro" id="IPR036397">
    <property type="entry name" value="RNaseH_sf"/>
</dbReference>
<dbReference type="Gene3D" id="3.30.420.10">
    <property type="entry name" value="Ribonuclease H-like superfamily/Ribonuclease H"/>
    <property type="match status" value="1"/>
</dbReference>
<evidence type="ECO:0000259" key="1">
    <source>
        <dbReference type="Pfam" id="PF13456"/>
    </source>
</evidence>
<protein>
    <recommendedName>
        <fullName evidence="1">RNase H type-1 domain-containing protein</fullName>
    </recommendedName>
</protein>
<keyword evidence="3" id="KW-1185">Reference proteome</keyword>
<accession>A0ABU6WLC9</accession>